<gene>
    <name evidence="5" type="ORF">DFH01_19220</name>
</gene>
<accession>A0A317F9A0</accession>
<dbReference type="InterPro" id="IPR012001">
    <property type="entry name" value="Thiamin_PyroP_enz_TPP-bd_dom"/>
</dbReference>
<evidence type="ECO:0000259" key="4">
    <source>
        <dbReference type="Pfam" id="PF02776"/>
    </source>
</evidence>
<dbReference type="RefSeq" id="WP_109872086.1">
    <property type="nucleotide sequence ID" value="NZ_QGNA01000004.1"/>
</dbReference>
<proteinExistence type="inferred from homology"/>
<dbReference type="EMBL" id="QGNA01000004">
    <property type="protein sequence ID" value="PWS35720.1"/>
    <property type="molecule type" value="Genomic_DNA"/>
</dbReference>
<dbReference type="Pfam" id="PF02775">
    <property type="entry name" value="TPP_enzyme_C"/>
    <property type="match status" value="1"/>
</dbReference>
<dbReference type="Proteomes" id="UP000245765">
    <property type="component" value="Unassembled WGS sequence"/>
</dbReference>
<dbReference type="InterPro" id="IPR029061">
    <property type="entry name" value="THDP-binding"/>
</dbReference>
<name>A0A317F9A0_9PROT</name>
<evidence type="ECO:0000256" key="1">
    <source>
        <dbReference type="ARBA" id="ARBA00007812"/>
    </source>
</evidence>
<dbReference type="InterPro" id="IPR045229">
    <property type="entry name" value="TPP_enz"/>
</dbReference>
<dbReference type="Gene3D" id="3.40.50.1220">
    <property type="entry name" value="TPP-binding domain"/>
    <property type="match status" value="1"/>
</dbReference>
<comment type="similarity">
    <text evidence="1">Belongs to the TPP enzyme family.</text>
</comment>
<dbReference type="CDD" id="cd02002">
    <property type="entry name" value="TPP_BFDC"/>
    <property type="match status" value="1"/>
</dbReference>
<protein>
    <submittedName>
        <fullName evidence="5">Acetolactate synthase large subunit</fullName>
    </submittedName>
</protein>
<dbReference type="AlphaFoldDB" id="A0A317F9A0"/>
<dbReference type="GO" id="GO:0030976">
    <property type="term" value="F:thiamine pyrophosphate binding"/>
    <property type="evidence" value="ECO:0007669"/>
    <property type="project" value="InterPro"/>
</dbReference>
<evidence type="ECO:0000313" key="6">
    <source>
        <dbReference type="Proteomes" id="UP000245765"/>
    </source>
</evidence>
<dbReference type="InterPro" id="IPR011766">
    <property type="entry name" value="TPP_enzyme_TPP-bd"/>
</dbReference>
<dbReference type="SUPFAM" id="SSF52467">
    <property type="entry name" value="DHS-like NAD/FAD-binding domain"/>
    <property type="match status" value="1"/>
</dbReference>
<evidence type="ECO:0000259" key="3">
    <source>
        <dbReference type="Pfam" id="PF02775"/>
    </source>
</evidence>
<feature type="domain" description="Thiamine pyrophosphate enzyme N-terminal TPP-binding" evidence="4">
    <location>
        <begin position="1"/>
        <end position="106"/>
    </location>
</feature>
<dbReference type="SUPFAM" id="SSF52518">
    <property type="entry name" value="Thiamin diphosphate-binding fold (THDP-binding)"/>
    <property type="match status" value="2"/>
</dbReference>
<comment type="caution">
    <text evidence="5">The sequence shown here is derived from an EMBL/GenBank/DDBJ whole genome shotgun (WGS) entry which is preliminary data.</text>
</comment>
<evidence type="ECO:0000256" key="2">
    <source>
        <dbReference type="ARBA" id="ARBA00023052"/>
    </source>
</evidence>
<dbReference type="InterPro" id="IPR029035">
    <property type="entry name" value="DHS-like_NAD/FAD-binding_dom"/>
</dbReference>
<feature type="domain" description="Thiamine pyrophosphate enzyme TPP-binding" evidence="3">
    <location>
        <begin position="377"/>
        <end position="510"/>
    </location>
</feature>
<dbReference type="NCBIfam" id="NF005760">
    <property type="entry name" value="PRK07586.1"/>
    <property type="match status" value="1"/>
</dbReference>
<dbReference type="PANTHER" id="PTHR18968">
    <property type="entry name" value="THIAMINE PYROPHOSPHATE ENZYMES"/>
    <property type="match status" value="1"/>
</dbReference>
<dbReference type="CDD" id="cd07035">
    <property type="entry name" value="TPP_PYR_POX_like"/>
    <property type="match status" value="1"/>
</dbReference>
<organism evidence="5 6">
    <name type="scientific">Falsiroseomonas bella</name>
    <dbReference type="NCBI Taxonomy" id="2184016"/>
    <lineage>
        <taxon>Bacteria</taxon>
        <taxon>Pseudomonadati</taxon>
        <taxon>Pseudomonadota</taxon>
        <taxon>Alphaproteobacteria</taxon>
        <taxon>Acetobacterales</taxon>
        <taxon>Roseomonadaceae</taxon>
        <taxon>Falsiroseomonas</taxon>
    </lineage>
</organism>
<dbReference type="Gene3D" id="3.40.50.970">
    <property type="match status" value="2"/>
</dbReference>
<keyword evidence="6" id="KW-1185">Reference proteome</keyword>
<dbReference type="GO" id="GO:0050660">
    <property type="term" value="F:flavin adenine dinucleotide binding"/>
    <property type="evidence" value="ECO:0007669"/>
    <property type="project" value="TreeGrafter"/>
</dbReference>
<sequence length="513" mass="54189">MNGAESLVHTLLASGVDVCFANPGTSEMHFVAALDRIPGMRCVLGLQENVVTGMADGYWRMARKPAATLLHCGPGLANGLANLHNARRARAGIVNCVGDQATYHRPLDAQLTADTEGFARAVSAWTRTVARAEDVGRDAAVAVQAARTSPGQIATLILPSDTCWDDAPGGPAAALPVPAAPQADPHAVRNAAKALRERKNVLILLGGLALTGEAQKLAWRVAQATGATVLAEMSNGRTERGRGRLPLERVPYPVDMAVEALKTFTTIILVNSKAPVGFFAYPGKPSRHHREDADILLLTRYEADPIQALTALAEELRAPAVDLPDPGPRPEPARGVPTPEGLARTLAALMPEDAVVADESVSFGRGFFKETHCAPKHDWLQITGGAIGCGIPLATGAAVGAPGRRVVNLQADGSGMYTLQGLWTQAREKLPVTTIVLSNRKYAILLGEYRGVGANPGRTAMDMMDLGNPDLDWVKLANGMGVEAAKTATLEGCGDLMKQSFAKDGPFLIELEI</sequence>
<keyword evidence="2" id="KW-0786">Thiamine pyrophosphate</keyword>
<dbReference type="PANTHER" id="PTHR18968:SF86">
    <property type="entry name" value="ACETOLACTATE SYNTHASE LARGE SUBUNIT ILVX-RELATED"/>
    <property type="match status" value="1"/>
</dbReference>
<dbReference type="GO" id="GO:0003984">
    <property type="term" value="F:acetolactate synthase activity"/>
    <property type="evidence" value="ECO:0007669"/>
    <property type="project" value="TreeGrafter"/>
</dbReference>
<reference evidence="6" key="1">
    <citation type="submission" date="2018-05" db="EMBL/GenBank/DDBJ databases">
        <authorList>
            <person name="Du Z."/>
            <person name="Wang X."/>
        </authorList>
    </citation>
    <scope>NUCLEOTIDE SEQUENCE [LARGE SCALE GENOMIC DNA]</scope>
    <source>
        <strain evidence="6">CQN31</strain>
    </source>
</reference>
<evidence type="ECO:0000313" key="5">
    <source>
        <dbReference type="EMBL" id="PWS35720.1"/>
    </source>
</evidence>
<dbReference type="Pfam" id="PF02776">
    <property type="entry name" value="TPP_enzyme_N"/>
    <property type="match status" value="1"/>
</dbReference>
<dbReference type="OrthoDB" id="9773408at2"/>
<dbReference type="GO" id="GO:0044281">
    <property type="term" value="P:small molecule metabolic process"/>
    <property type="evidence" value="ECO:0007669"/>
    <property type="project" value="UniProtKB-ARBA"/>
</dbReference>